<dbReference type="SUPFAM" id="SSF56059">
    <property type="entry name" value="Glutathione synthetase ATP-binding domain-like"/>
    <property type="match status" value="1"/>
</dbReference>
<sequence>MPRPVPHLFRNDTAALPAGERAESFAATVSTLAPTAMIEQLNRECFCLSLDRDALARALDAELGQPGLSELVRERCPFVFAAQPVFVAAPRIRRMAQVVRAVESVVALPAYRKQTLAAAPAIARLGNTGPRGVFFGYDFHLEQDRLGLIEINTNAGGAMLNAVLARAQRACCEAMDSMAPTQASADAFEQRIVDMFRQEWRLAGRSRPLASIAIVDTAPPEQYLYAEFLLFQQLFERHGLRAVIADPSALEWRNGALWHGDVAIDLVYNRLTDFYLEQPESAALREAYVHQGVVLTPHPQAHALYADKRQLAVFSDAARLQALGVPEATRRVLLHAVPHTEVVNAADGERLWAARRGLFFKPVAGFGSRAAYRGDKLTRRVWQEILAGDYVAQAIVPPGERLIDEDAAHAMKFDLRAYAYDGEAQWVAARMYQGQTTNFRTPGGGFAPVYSTVDASGRTLRHPDGDHASYVFLLDEAGGVHAVPHALYVALARHEAAAPAWAGQNLRLADWYVRLKDGEPDAIVNETYGLAHVDAHGRIESVGAPADAGWPTVEERGRMHAMLFEAAEALRDA</sequence>
<dbReference type="EMBL" id="JZWI01000013">
    <property type="protein sequence ID" value="KLN56098.1"/>
    <property type="molecule type" value="Genomic_DNA"/>
</dbReference>
<name>A0A0H2M104_VARPD</name>
<gene>
    <name evidence="1" type="ORF">VPARA_27810</name>
</gene>
<dbReference type="Proteomes" id="UP000035170">
    <property type="component" value="Unassembled WGS sequence"/>
</dbReference>
<evidence type="ECO:0000313" key="2">
    <source>
        <dbReference type="Proteomes" id="UP000035170"/>
    </source>
</evidence>
<keyword evidence="2" id="KW-1185">Reference proteome</keyword>
<protein>
    <submittedName>
        <fullName evidence="1">Uncharacterized protein</fullName>
    </submittedName>
</protein>
<comment type="caution">
    <text evidence="1">The sequence shown here is derived from an EMBL/GenBank/DDBJ whole genome shotgun (WGS) entry which is preliminary data.</text>
</comment>
<evidence type="ECO:0000313" key="1">
    <source>
        <dbReference type="EMBL" id="KLN56098.1"/>
    </source>
</evidence>
<dbReference type="AlphaFoldDB" id="A0A0H2M104"/>
<organism evidence="1 2">
    <name type="scientific">Variovorax paradoxus</name>
    <dbReference type="NCBI Taxonomy" id="34073"/>
    <lineage>
        <taxon>Bacteria</taxon>
        <taxon>Pseudomonadati</taxon>
        <taxon>Pseudomonadota</taxon>
        <taxon>Betaproteobacteria</taxon>
        <taxon>Burkholderiales</taxon>
        <taxon>Comamonadaceae</taxon>
        <taxon>Variovorax</taxon>
    </lineage>
</organism>
<accession>A0A0H2M104</accession>
<proteinExistence type="predicted"/>
<reference evidence="1 2" key="1">
    <citation type="submission" date="2015-03" db="EMBL/GenBank/DDBJ databases">
        <title>Genome sequence of Variovorax paradoxus TBEA6.</title>
        <authorList>
            <person name="Poehlein A."/>
            <person name="Schuldes J."/>
            <person name="Wuebbeler J.H."/>
            <person name="Hiessl S."/>
            <person name="Steinbuechel A."/>
            <person name="Daniel R."/>
        </authorList>
    </citation>
    <scope>NUCLEOTIDE SEQUENCE [LARGE SCALE GENOMIC DNA]</scope>
    <source>
        <strain evidence="1 2">TBEA6</strain>
    </source>
</reference>
<dbReference type="RefSeq" id="WP_230682861.1">
    <property type="nucleotide sequence ID" value="NZ_JZWI01000013.1"/>
</dbReference>
<dbReference type="PATRIC" id="fig|34073.19.peg.2860"/>